<dbReference type="InterPro" id="IPR001478">
    <property type="entry name" value="PDZ"/>
</dbReference>
<reference evidence="2" key="1">
    <citation type="submission" date="2016-11" db="UniProtKB">
        <authorList>
            <consortium name="WormBaseParasite"/>
        </authorList>
    </citation>
    <scope>IDENTIFICATION</scope>
</reference>
<dbReference type="GO" id="GO:2000009">
    <property type="term" value="P:negative regulation of protein localization to cell surface"/>
    <property type="evidence" value="ECO:0007669"/>
    <property type="project" value="TreeGrafter"/>
</dbReference>
<dbReference type="Proteomes" id="UP000095280">
    <property type="component" value="Unplaced"/>
</dbReference>
<proteinExistence type="predicted"/>
<dbReference type="InterPro" id="IPR038879">
    <property type="entry name" value="GOPC"/>
</dbReference>
<dbReference type="Pfam" id="PF00595">
    <property type="entry name" value="PDZ"/>
    <property type="match status" value="1"/>
</dbReference>
<dbReference type="GO" id="GO:0044325">
    <property type="term" value="F:transmembrane transporter binding"/>
    <property type="evidence" value="ECO:0007669"/>
    <property type="project" value="TreeGrafter"/>
</dbReference>
<dbReference type="GO" id="GO:0030140">
    <property type="term" value="C:trans-Golgi network transport vesicle"/>
    <property type="evidence" value="ECO:0007669"/>
    <property type="project" value="TreeGrafter"/>
</dbReference>
<keyword evidence="1" id="KW-1185">Reference proteome</keyword>
<accession>A0A1I8HM71</accession>
<dbReference type="InterPro" id="IPR036034">
    <property type="entry name" value="PDZ_sf"/>
</dbReference>
<organism evidence="1 2">
    <name type="scientific">Macrostomum lignano</name>
    <dbReference type="NCBI Taxonomy" id="282301"/>
    <lineage>
        <taxon>Eukaryota</taxon>
        <taxon>Metazoa</taxon>
        <taxon>Spiralia</taxon>
        <taxon>Lophotrochozoa</taxon>
        <taxon>Platyhelminthes</taxon>
        <taxon>Rhabditophora</taxon>
        <taxon>Macrostomorpha</taxon>
        <taxon>Macrostomida</taxon>
        <taxon>Macrostomidae</taxon>
        <taxon>Macrostomum</taxon>
    </lineage>
</organism>
<dbReference type="PANTHER" id="PTHR16528:SF2">
    <property type="entry name" value="GOLGI-ASSOCIATED PDZ AND COILED-COIL MOTIF-CONTAINING PROTEIN"/>
    <property type="match status" value="1"/>
</dbReference>
<dbReference type="GO" id="GO:0016020">
    <property type="term" value="C:membrane"/>
    <property type="evidence" value="ECO:0007669"/>
    <property type="project" value="TreeGrafter"/>
</dbReference>
<dbReference type="SUPFAM" id="SSF50156">
    <property type="entry name" value="PDZ domain-like"/>
    <property type="match status" value="1"/>
</dbReference>
<dbReference type="WBParaSite" id="maker-uti_cns_0006889-snap-gene-0.9-mRNA-1">
    <property type="protein sequence ID" value="maker-uti_cns_0006889-snap-gene-0.9-mRNA-1"/>
    <property type="gene ID" value="maker-uti_cns_0006889-snap-gene-0.9"/>
</dbReference>
<dbReference type="SMART" id="SM00228">
    <property type="entry name" value="PDZ"/>
    <property type="match status" value="1"/>
</dbReference>
<dbReference type="AlphaFoldDB" id="A0A1I8HM71"/>
<sequence length="469" mass="50572">MATAGDSLKWQDLLEKEFDKAFVDLDVLLGDVDPDQSDITEDGRQHLTALSGSFAQLAQKAQTIFHYNAKLEAQLVALKADLSEATSAKQALEQECQSLLLQLHSAQLAQAATAAGSSALHPDATAGAHKSGEEIRKQLATDSERRRQQAQSVHLVAAERDLLTKENADLRHYCLALQSEVYGARLAAKYLDKELAGRIQQIQLLGRKMEGPEHDKLWAQLEAEIHLHRHKTVIRACRGRSLGKLTRPSGHDFNALRRQQGVGELRHVVIRRGPTEGLGMSVTGGKEHGVPVLISEIHPGLPAARTQRLYVGDAIVAVNGVSLRDVRHADAVRLLSQQAGPEVALDVVFVTPDDDSDEEAGEEGSFTDPSTGYRFRLYDERKSAPREQQQQQPGRAASSSVVTRFTNSNGNDVSGGAANSAESPDSGRPAAHKARSVNSGCDSGQDQQSDTVVSGSSSVTQLNSGQSVS</sequence>
<dbReference type="Gene3D" id="2.30.42.10">
    <property type="match status" value="1"/>
</dbReference>
<dbReference type="STRING" id="282301.A0A1I8HM71"/>
<dbReference type="PROSITE" id="PS50106">
    <property type="entry name" value="PDZ"/>
    <property type="match status" value="1"/>
</dbReference>
<name>A0A1I8HM71_9PLAT</name>
<evidence type="ECO:0000313" key="2">
    <source>
        <dbReference type="WBParaSite" id="maker-uti_cns_0006889-snap-gene-0.9-mRNA-1"/>
    </source>
</evidence>
<evidence type="ECO:0000313" key="1">
    <source>
        <dbReference type="Proteomes" id="UP000095280"/>
    </source>
</evidence>
<dbReference type="PANTHER" id="PTHR16528">
    <property type="entry name" value="GOLGI-ASSOCIATED PDZ AND COILED-COIL MOTIF-CONTAINING"/>
    <property type="match status" value="1"/>
</dbReference>
<dbReference type="GO" id="GO:0005794">
    <property type="term" value="C:Golgi apparatus"/>
    <property type="evidence" value="ECO:0007669"/>
    <property type="project" value="InterPro"/>
</dbReference>
<protein>
    <submittedName>
        <fullName evidence="2">PDZ domain-containing protein</fullName>
    </submittedName>
</protein>
<dbReference type="OrthoDB" id="10063653at2759"/>